<keyword evidence="1" id="KW-1133">Transmembrane helix</keyword>
<evidence type="ECO:0000313" key="2">
    <source>
        <dbReference type="EMBL" id="EER68810.1"/>
    </source>
</evidence>
<keyword evidence="1" id="KW-0472">Membrane</keyword>
<dbReference type="AlphaFoldDB" id="C5NVA2"/>
<evidence type="ECO:0000256" key="1">
    <source>
        <dbReference type="SAM" id="Phobius"/>
    </source>
</evidence>
<gene>
    <name evidence="2" type="ORF">GEMHA0001_1480</name>
</gene>
<feature type="transmembrane region" description="Helical" evidence="1">
    <location>
        <begin position="12"/>
        <end position="32"/>
    </location>
</feature>
<name>C5NVA2_9BACL</name>
<comment type="caution">
    <text evidence="2">The sequence shown here is derived from an EMBL/GenBank/DDBJ whole genome shotgun (WGS) entry which is preliminary data.</text>
</comment>
<keyword evidence="3" id="KW-1185">Reference proteome</keyword>
<keyword evidence="1" id="KW-0812">Transmembrane</keyword>
<protein>
    <submittedName>
        <fullName evidence="2">Uncharacterized protein</fullName>
    </submittedName>
</protein>
<proteinExistence type="predicted"/>
<dbReference type="EMBL" id="ACDZ02000006">
    <property type="protein sequence ID" value="EER68810.1"/>
    <property type="molecule type" value="Genomic_DNA"/>
</dbReference>
<reference evidence="2" key="2">
    <citation type="submission" date="2009-06" db="EMBL/GenBank/DDBJ databases">
        <authorList>
            <person name="Sebastian Y."/>
            <person name="Madupu R."/>
            <person name="Durkin A.S."/>
            <person name="Torralba M."/>
            <person name="Methe B."/>
            <person name="Sutton G.G."/>
            <person name="Strausberg R.L."/>
            <person name="Nelson K.E."/>
        </authorList>
    </citation>
    <scope>NUCLEOTIDE SEQUENCE [LARGE SCALE GENOMIC DNA]</scope>
    <source>
        <strain evidence="2">ATCC 10379</strain>
    </source>
</reference>
<evidence type="ECO:0000313" key="3">
    <source>
        <dbReference type="Proteomes" id="UP000006004"/>
    </source>
</evidence>
<reference evidence="2" key="1">
    <citation type="submission" date="2009-01" db="EMBL/GenBank/DDBJ databases">
        <authorList>
            <person name="Fulton L."/>
            <person name="Clifton S."/>
            <person name="Chinwalla A.T."/>
            <person name="Mitreva M."/>
            <person name="Sodergren E."/>
            <person name="Weinstock G."/>
            <person name="Clifton S."/>
            <person name="Dooling D.J."/>
            <person name="Fulton B."/>
            <person name="Minx P."/>
            <person name="Pepin K.H."/>
            <person name="Johnson M."/>
            <person name="Bhonagiri V."/>
            <person name="Nash W.E."/>
            <person name="Mardis E.R."/>
            <person name="Wilson R.K."/>
        </authorList>
    </citation>
    <scope>NUCLEOTIDE SEQUENCE [LARGE SCALE GENOMIC DNA]</scope>
    <source>
        <strain evidence="2">ATCC 10379</strain>
    </source>
</reference>
<dbReference type="RefSeq" id="WP_004263747.1">
    <property type="nucleotide sequence ID" value="NZ_ACDZ02000006.1"/>
</dbReference>
<organism evidence="2 3">
    <name type="scientific">Gemella haemolysans ATCC 10379</name>
    <dbReference type="NCBI Taxonomy" id="546270"/>
    <lineage>
        <taxon>Bacteria</taxon>
        <taxon>Bacillati</taxon>
        <taxon>Bacillota</taxon>
        <taxon>Bacilli</taxon>
        <taxon>Bacillales</taxon>
        <taxon>Gemellaceae</taxon>
        <taxon>Gemella</taxon>
    </lineage>
</organism>
<dbReference type="GeneID" id="93289137"/>
<accession>C5NVA2</accession>
<dbReference type="Proteomes" id="UP000006004">
    <property type="component" value="Unassembled WGS sequence"/>
</dbReference>
<sequence>MNNNKSLLSKIVKYVLILLFVVGGVFGIYSYMNNNSNEPQVRVG</sequence>